<evidence type="ECO:0000256" key="1">
    <source>
        <dbReference type="ARBA" id="ARBA00022679"/>
    </source>
</evidence>
<comment type="caution">
    <text evidence="4">The sequence shown here is derived from an EMBL/GenBank/DDBJ whole genome shotgun (WGS) entry which is preliminary data.</text>
</comment>
<sequence length="61" mass="6965">MVSVAEIRKAQRAEGPATIMAIGTATPPNCVHQTTYPDYYFRITNSEDKVELKEKFQRMCK</sequence>
<dbReference type="AlphaFoldDB" id="A0A6A4PXK3"/>
<feature type="domain" description="Chalcone/stilbene synthase N-terminal" evidence="3">
    <location>
        <begin position="5"/>
        <end position="61"/>
    </location>
</feature>
<dbReference type="OrthoDB" id="1500228at2759"/>
<keyword evidence="5" id="KW-1185">Reference proteome</keyword>
<dbReference type="InterPro" id="IPR016039">
    <property type="entry name" value="Thiolase-like"/>
</dbReference>
<keyword evidence="2" id="KW-0012">Acyltransferase</keyword>
<dbReference type="InterPro" id="IPR011141">
    <property type="entry name" value="Polyketide_synthase_type-III"/>
</dbReference>
<dbReference type="EMBL" id="WOCE01000009">
    <property type="protein sequence ID" value="KAE9606495.1"/>
    <property type="molecule type" value="Genomic_DNA"/>
</dbReference>
<dbReference type="PANTHER" id="PTHR11877:SF14">
    <property type="entry name" value="CHALCONE SYNTHASE"/>
    <property type="match status" value="1"/>
</dbReference>
<dbReference type="SUPFAM" id="SSF53901">
    <property type="entry name" value="Thiolase-like"/>
    <property type="match status" value="1"/>
</dbReference>
<protein>
    <submittedName>
        <fullName evidence="4">Chalcone synthase 4-1</fullName>
    </submittedName>
</protein>
<proteinExistence type="predicted"/>
<dbReference type="Gene3D" id="3.40.47.10">
    <property type="match status" value="1"/>
</dbReference>
<accession>A0A6A4PXK3</accession>
<evidence type="ECO:0000313" key="5">
    <source>
        <dbReference type="Proteomes" id="UP000447434"/>
    </source>
</evidence>
<dbReference type="Proteomes" id="UP000447434">
    <property type="component" value="Chromosome 9"/>
</dbReference>
<dbReference type="GO" id="GO:0030639">
    <property type="term" value="P:polyketide biosynthetic process"/>
    <property type="evidence" value="ECO:0007669"/>
    <property type="project" value="TreeGrafter"/>
</dbReference>
<organism evidence="4 5">
    <name type="scientific">Lupinus albus</name>
    <name type="common">White lupine</name>
    <name type="synonym">Lupinus termis</name>
    <dbReference type="NCBI Taxonomy" id="3870"/>
    <lineage>
        <taxon>Eukaryota</taxon>
        <taxon>Viridiplantae</taxon>
        <taxon>Streptophyta</taxon>
        <taxon>Embryophyta</taxon>
        <taxon>Tracheophyta</taxon>
        <taxon>Spermatophyta</taxon>
        <taxon>Magnoliopsida</taxon>
        <taxon>eudicotyledons</taxon>
        <taxon>Gunneridae</taxon>
        <taxon>Pentapetalae</taxon>
        <taxon>rosids</taxon>
        <taxon>fabids</taxon>
        <taxon>Fabales</taxon>
        <taxon>Fabaceae</taxon>
        <taxon>Papilionoideae</taxon>
        <taxon>50 kb inversion clade</taxon>
        <taxon>genistoids sensu lato</taxon>
        <taxon>core genistoids</taxon>
        <taxon>Genisteae</taxon>
        <taxon>Lupinus</taxon>
    </lineage>
</organism>
<dbReference type="Pfam" id="PF00195">
    <property type="entry name" value="Chal_sti_synt_N"/>
    <property type="match status" value="1"/>
</dbReference>
<dbReference type="InterPro" id="IPR001099">
    <property type="entry name" value="Chalcone/stilbene_synt_N"/>
</dbReference>
<keyword evidence="1" id="KW-0808">Transferase</keyword>
<gene>
    <name evidence="4" type="ORF">Lalb_Chr09g0320241</name>
</gene>
<dbReference type="PANTHER" id="PTHR11877">
    <property type="entry name" value="HYDROXYMETHYLGLUTARYL-COA SYNTHASE"/>
    <property type="match status" value="1"/>
</dbReference>
<dbReference type="GO" id="GO:0016747">
    <property type="term" value="F:acyltransferase activity, transferring groups other than amino-acyl groups"/>
    <property type="evidence" value="ECO:0007669"/>
    <property type="project" value="InterPro"/>
</dbReference>
<evidence type="ECO:0000256" key="2">
    <source>
        <dbReference type="ARBA" id="ARBA00023315"/>
    </source>
</evidence>
<evidence type="ECO:0000313" key="4">
    <source>
        <dbReference type="EMBL" id="KAE9606495.1"/>
    </source>
</evidence>
<reference evidence="5" key="1">
    <citation type="journal article" date="2020" name="Nat. Commun.">
        <title>Genome sequence of the cluster root forming white lupin.</title>
        <authorList>
            <person name="Hufnagel B."/>
            <person name="Marques A."/>
            <person name="Soriano A."/>
            <person name="Marques L."/>
            <person name="Divol F."/>
            <person name="Doumas P."/>
            <person name="Sallet E."/>
            <person name="Mancinotti D."/>
            <person name="Carrere S."/>
            <person name="Marande W."/>
            <person name="Arribat S."/>
            <person name="Keller J."/>
            <person name="Huneau C."/>
            <person name="Blein T."/>
            <person name="Aime D."/>
            <person name="Laguerre M."/>
            <person name="Taylor J."/>
            <person name="Schubert V."/>
            <person name="Nelson M."/>
            <person name="Geu-Flores F."/>
            <person name="Crespi M."/>
            <person name="Gallardo-Guerrero K."/>
            <person name="Delaux P.-M."/>
            <person name="Salse J."/>
            <person name="Berges H."/>
            <person name="Guyot R."/>
            <person name="Gouzy J."/>
            <person name="Peret B."/>
        </authorList>
    </citation>
    <scope>NUCLEOTIDE SEQUENCE [LARGE SCALE GENOMIC DNA]</scope>
    <source>
        <strain evidence="5">cv. Amiga</strain>
    </source>
</reference>
<name>A0A6A4PXK3_LUPAL</name>
<evidence type="ECO:0000259" key="3">
    <source>
        <dbReference type="Pfam" id="PF00195"/>
    </source>
</evidence>